<dbReference type="InterPro" id="IPR037069">
    <property type="entry name" value="AcylCoA_DH/ox_N_sf"/>
</dbReference>
<dbReference type="InterPro" id="IPR009100">
    <property type="entry name" value="AcylCoA_DH/oxidase_NM_dom_sf"/>
</dbReference>
<keyword evidence="3" id="KW-0285">Flavoprotein</keyword>
<dbReference type="PANTHER" id="PTHR43884:SF20">
    <property type="entry name" value="ACYL-COA DEHYDROGENASE FADE28"/>
    <property type="match status" value="1"/>
</dbReference>
<dbReference type="EMBL" id="JAAEDI010000016">
    <property type="protein sequence ID" value="MBR0651201.1"/>
    <property type="molecule type" value="Genomic_DNA"/>
</dbReference>
<evidence type="ECO:0000256" key="4">
    <source>
        <dbReference type="ARBA" id="ARBA00022827"/>
    </source>
</evidence>
<proteinExistence type="inferred from homology"/>
<feature type="domain" description="Acyl-CoA dehydrogenase/oxidase N-terminal" evidence="7">
    <location>
        <begin position="10"/>
        <end position="88"/>
    </location>
</feature>
<dbReference type="SUPFAM" id="SSF56645">
    <property type="entry name" value="Acyl-CoA dehydrogenase NM domain-like"/>
    <property type="match status" value="1"/>
</dbReference>
<evidence type="ECO:0000259" key="6">
    <source>
        <dbReference type="Pfam" id="PF00441"/>
    </source>
</evidence>
<dbReference type="Proteomes" id="UP000698752">
    <property type="component" value="Unassembled WGS sequence"/>
</dbReference>
<evidence type="ECO:0000256" key="3">
    <source>
        <dbReference type="ARBA" id="ARBA00022630"/>
    </source>
</evidence>
<evidence type="ECO:0000259" key="7">
    <source>
        <dbReference type="Pfam" id="PF02771"/>
    </source>
</evidence>
<dbReference type="InterPro" id="IPR013786">
    <property type="entry name" value="AcylCoA_DH/ox_N"/>
</dbReference>
<evidence type="ECO:0000313" key="8">
    <source>
        <dbReference type="EMBL" id="MBR0651201.1"/>
    </source>
</evidence>
<gene>
    <name evidence="8" type="ORF">GXW78_16135</name>
</gene>
<evidence type="ECO:0000256" key="1">
    <source>
        <dbReference type="ARBA" id="ARBA00001974"/>
    </source>
</evidence>
<reference evidence="9" key="1">
    <citation type="journal article" date="2021" name="Syst. Appl. Microbiol.">
        <title>Roseomonas hellenica sp. nov., isolated from roots of wild-growing Alkanna tinctoria.</title>
        <authorList>
            <person name="Rat A."/>
            <person name="Naranjo H.D."/>
            <person name="Lebbe L."/>
            <person name="Cnockaert M."/>
            <person name="Krigas N."/>
            <person name="Grigoriadou K."/>
            <person name="Maloupa E."/>
            <person name="Willems A."/>
        </authorList>
    </citation>
    <scope>NUCLEOTIDE SEQUENCE [LARGE SCALE GENOMIC DNA]</scope>
    <source>
        <strain evidence="9">LMG 31159</strain>
    </source>
</reference>
<organism evidence="8 9">
    <name type="scientific">Neoroseomonas terrae</name>
    <dbReference type="NCBI Taxonomy" id="424799"/>
    <lineage>
        <taxon>Bacteria</taxon>
        <taxon>Pseudomonadati</taxon>
        <taxon>Pseudomonadota</taxon>
        <taxon>Alphaproteobacteria</taxon>
        <taxon>Acetobacterales</taxon>
        <taxon>Acetobacteraceae</taxon>
        <taxon>Neoroseomonas</taxon>
    </lineage>
</organism>
<accession>A0ABS5EJJ6</accession>
<dbReference type="InterPro" id="IPR009075">
    <property type="entry name" value="AcylCo_DH/oxidase_C"/>
</dbReference>
<evidence type="ECO:0000256" key="5">
    <source>
        <dbReference type="ARBA" id="ARBA00023002"/>
    </source>
</evidence>
<comment type="cofactor">
    <cofactor evidence="1">
        <name>FAD</name>
        <dbReference type="ChEBI" id="CHEBI:57692"/>
    </cofactor>
</comment>
<keyword evidence="9" id="KW-1185">Reference proteome</keyword>
<keyword evidence="5" id="KW-0560">Oxidoreductase</keyword>
<protein>
    <submittedName>
        <fullName evidence="8">Acyl-CoA dehydrogenase</fullName>
    </submittedName>
</protein>
<dbReference type="SUPFAM" id="SSF47203">
    <property type="entry name" value="Acyl-CoA dehydrogenase C-terminal domain-like"/>
    <property type="match status" value="1"/>
</dbReference>
<dbReference type="Pfam" id="PF00441">
    <property type="entry name" value="Acyl-CoA_dh_1"/>
    <property type="match status" value="1"/>
</dbReference>
<dbReference type="Gene3D" id="1.20.140.10">
    <property type="entry name" value="Butyryl-CoA Dehydrogenase, subunit A, domain 3"/>
    <property type="match status" value="1"/>
</dbReference>
<dbReference type="Gene3D" id="1.10.540.10">
    <property type="entry name" value="Acyl-CoA dehydrogenase/oxidase, N-terminal domain"/>
    <property type="match status" value="1"/>
</dbReference>
<evidence type="ECO:0000256" key="2">
    <source>
        <dbReference type="ARBA" id="ARBA00009347"/>
    </source>
</evidence>
<evidence type="ECO:0000313" key="9">
    <source>
        <dbReference type="Proteomes" id="UP000698752"/>
    </source>
</evidence>
<feature type="domain" description="Acyl-CoA dehydrogenase/oxidase C-terminal" evidence="6">
    <location>
        <begin position="174"/>
        <end position="305"/>
    </location>
</feature>
<comment type="caution">
    <text evidence="8">The sequence shown here is derived from an EMBL/GenBank/DDBJ whole genome shotgun (WGS) entry which is preliminary data.</text>
</comment>
<comment type="similarity">
    <text evidence="2">Belongs to the acyl-CoA dehydrogenase family.</text>
</comment>
<name>A0ABS5EJJ6_9PROT</name>
<dbReference type="RefSeq" id="WP_211869867.1">
    <property type="nucleotide sequence ID" value="NZ_JAAEDI010000016.1"/>
</dbReference>
<sequence length="336" mass="34292">MSTTIGAELAEQVTRALDDAAGVEVLRRVEDGMFPDAAWDALNALGLGAALVAEDRGGAGLGFLDVVPVLEALGRAGAPVPLAEGIGSAALLAAAGIDVPDGVLTFAASGAAVPWGRHASHVALVDGARVALYPAASLRWTDGTNTAREARDRPAITGAPIAEGTLPNGWGAEAAMLVTALLRAAQIAGAMQAALALAVEHANTRKQFGRPIGRFQAVQQQLAVFAAETSAVSVAAAAAARAADRRGLAGAAFEIGCAKVTAGEAAAKGAAIAHQVLAAMGITEEHSLHHLTRRLWSWREEGGTERFWSARLGATVQAAPGSLWTFITDRDEEPAA</sequence>
<keyword evidence="4" id="KW-0274">FAD</keyword>
<dbReference type="InterPro" id="IPR036250">
    <property type="entry name" value="AcylCo_DH-like_C"/>
</dbReference>
<dbReference type="Pfam" id="PF02771">
    <property type="entry name" value="Acyl-CoA_dh_N"/>
    <property type="match status" value="1"/>
</dbReference>
<dbReference type="PANTHER" id="PTHR43884">
    <property type="entry name" value="ACYL-COA DEHYDROGENASE"/>
    <property type="match status" value="1"/>
</dbReference>